<evidence type="ECO:0000313" key="9">
    <source>
        <dbReference type="Proteomes" id="UP000030002"/>
    </source>
</evidence>
<dbReference type="Pfam" id="PF03460">
    <property type="entry name" value="NIR_SIR_ferr"/>
    <property type="match status" value="1"/>
</dbReference>
<keyword evidence="5" id="KW-0408">Iron</keyword>
<gene>
    <name evidence="8" type="ORF">N802_19470</name>
</gene>
<evidence type="ECO:0000256" key="2">
    <source>
        <dbReference type="ARBA" id="ARBA00022617"/>
    </source>
</evidence>
<dbReference type="GO" id="GO:0046872">
    <property type="term" value="F:metal ion binding"/>
    <property type="evidence" value="ECO:0007669"/>
    <property type="project" value="UniProtKB-KW"/>
</dbReference>
<evidence type="ECO:0000256" key="5">
    <source>
        <dbReference type="ARBA" id="ARBA00023004"/>
    </source>
</evidence>
<accession>A0A0A0J3L6</accession>
<dbReference type="InterPro" id="IPR005117">
    <property type="entry name" value="NiRdtase/SiRdtase_haem-b_fer"/>
</dbReference>
<dbReference type="STRING" id="1385520.N802_19470"/>
<sequence>MSDRAPLDRCPGLLRPFLADDGALVRLRMPGGRVATSVLADVASLAGRFGAPVVQLTSRGNLQLRALPSPLPPAFVEAIEATGLLPSATHERVRNIVAAPLARELDPVVEAFDLALRANPRLAALPGRFLFAFSDASGSVLSERWDVAYQQLTSSTGVLYAGQLGREVRPADAVGAMIGVARRFVESAPEGAWNVRDLPDDSPVFDGLDPRAVSAAAPLRPGVAGSDVVCRVPLGMLTAEQVDVLADVADTVVVTPWRSIVVPGGADRADTLLRAGLVTEPEGPWARISACVGAPSCRRTTVTTLDLARSAVEMVASRQLTVEHDVHVVGCERRCGTGTSDRVLVAPPTVDEVVTALTAPAEQFHRGEQ</sequence>
<reference evidence="8 9" key="1">
    <citation type="submission" date="2013-08" db="EMBL/GenBank/DDBJ databases">
        <title>The genome sequence of Knoellia sinensis.</title>
        <authorList>
            <person name="Zhu W."/>
            <person name="Wang G."/>
        </authorList>
    </citation>
    <scope>NUCLEOTIDE SEQUENCE [LARGE SCALE GENOMIC DNA]</scope>
    <source>
        <strain evidence="8 9">KCTC 19936</strain>
    </source>
</reference>
<keyword evidence="9" id="KW-1185">Reference proteome</keyword>
<feature type="domain" description="Nitrite/Sulfite reductase ferredoxin-like" evidence="7">
    <location>
        <begin position="22"/>
        <end position="69"/>
    </location>
</feature>
<dbReference type="GO" id="GO:0051539">
    <property type="term" value="F:4 iron, 4 sulfur cluster binding"/>
    <property type="evidence" value="ECO:0007669"/>
    <property type="project" value="UniProtKB-KW"/>
</dbReference>
<protein>
    <submittedName>
        <fullName evidence="8">Precorrin-3B synthase</fullName>
    </submittedName>
</protein>
<proteinExistence type="predicted"/>
<evidence type="ECO:0000256" key="1">
    <source>
        <dbReference type="ARBA" id="ARBA00022485"/>
    </source>
</evidence>
<evidence type="ECO:0000256" key="3">
    <source>
        <dbReference type="ARBA" id="ARBA00022723"/>
    </source>
</evidence>
<dbReference type="Proteomes" id="UP000030002">
    <property type="component" value="Unassembled WGS sequence"/>
</dbReference>
<dbReference type="InterPro" id="IPR045854">
    <property type="entry name" value="NO2/SO3_Rdtase_4Fe4S_sf"/>
</dbReference>
<name>A0A0A0J3L6_9MICO</name>
<dbReference type="AlphaFoldDB" id="A0A0A0J3L6"/>
<evidence type="ECO:0000313" key="8">
    <source>
        <dbReference type="EMBL" id="KGN31935.1"/>
    </source>
</evidence>
<keyword evidence="1" id="KW-0004">4Fe-4S</keyword>
<organism evidence="8 9">
    <name type="scientific">Knoellia sinensis KCTC 19936</name>
    <dbReference type="NCBI Taxonomy" id="1385520"/>
    <lineage>
        <taxon>Bacteria</taxon>
        <taxon>Bacillati</taxon>
        <taxon>Actinomycetota</taxon>
        <taxon>Actinomycetes</taxon>
        <taxon>Micrococcales</taxon>
        <taxon>Intrasporangiaceae</taxon>
        <taxon>Knoellia</taxon>
    </lineage>
</organism>
<keyword evidence="6" id="KW-0411">Iron-sulfur</keyword>
<dbReference type="RefSeq" id="WP_245613933.1">
    <property type="nucleotide sequence ID" value="NZ_AVPJ01000009.1"/>
</dbReference>
<dbReference type="PANTHER" id="PTHR32439:SF9">
    <property type="entry name" value="BLR3264 PROTEIN"/>
    <property type="match status" value="1"/>
</dbReference>
<dbReference type="SUPFAM" id="SSF55124">
    <property type="entry name" value="Nitrite/Sulfite reductase N-terminal domain-like"/>
    <property type="match status" value="2"/>
</dbReference>
<keyword evidence="2" id="KW-0349">Heme</keyword>
<keyword evidence="3" id="KW-0479">Metal-binding</keyword>
<evidence type="ECO:0000256" key="4">
    <source>
        <dbReference type="ARBA" id="ARBA00023002"/>
    </source>
</evidence>
<comment type="caution">
    <text evidence="8">The sequence shown here is derived from an EMBL/GenBank/DDBJ whole genome shotgun (WGS) entry which is preliminary data.</text>
</comment>
<dbReference type="Gene3D" id="3.90.480.20">
    <property type="match status" value="1"/>
</dbReference>
<dbReference type="GO" id="GO:0016491">
    <property type="term" value="F:oxidoreductase activity"/>
    <property type="evidence" value="ECO:0007669"/>
    <property type="project" value="UniProtKB-KW"/>
</dbReference>
<evidence type="ECO:0000256" key="6">
    <source>
        <dbReference type="ARBA" id="ARBA00023014"/>
    </source>
</evidence>
<dbReference type="InterPro" id="IPR036136">
    <property type="entry name" value="Nit/Sulf_reduc_fer-like_dom_sf"/>
</dbReference>
<dbReference type="InterPro" id="IPR051329">
    <property type="entry name" value="NIR_SIR_4Fe-4S"/>
</dbReference>
<dbReference type="PANTHER" id="PTHR32439">
    <property type="entry name" value="FERREDOXIN--NITRITE REDUCTASE, CHLOROPLASTIC"/>
    <property type="match status" value="1"/>
</dbReference>
<keyword evidence="4" id="KW-0560">Oxidoreductase</keyword>
<dbReference type="SUPFAM" id="SSF56014">
    <property type="entry name" value="Nitrite and sulphite reductase 4Fe-4S domain-like"/>
    <property type="match status" value="1"/>
</dbReference>
<dbReference type="EMBL" id="AVPJ01000009">
    <property type="protein sequence ID" value="KGN31935.1"/>
    <property type="molecule type" value="Genomic_DNA"/>
</dbReference>
<dbReference type="eggNOG" id="COG0155">
    <property type="taxonomic scope" value="Bacteria"/>
</dbReference>
<evidence type="ECO:0000259" key="7">
    <source>
        <dbReference type="Pfam" id="PF03460"/>
    </source>
</evidence>